<feature type="non-terminal residue" evidence="2">
    <location>
        <position position="1"/>
    </location>
</feature>
<evidence type="ECO:0000259" key="1">
    <source>
        <dbReference type="Pfam" id="PF04986"/>
    </source>
</evidence>
<dbReference type="GO" id="GO:0003677">
    <property type="term" value="F:DNA binding"/>
    <property type="evidence" value="ECO:0007669"/>
    <property type="project" value="InterPro"/>
</dbReference>
<dbReference type="GO" id="GO:0004803">
    <property type="term" value="F:transposase activity"/>
    <property type="evidence" value="ECO:0007669"/>
    <property type="project" value="InterPro"/>
</dbReference>
<dbReference type="GO" id="GO:0006313">
    <property type="term" value="P:DNA transposition"/>
    <property type="evidence" value="ECO:0007669"/>
    <property type="project" value="InterPro"/>
</dbReference>
<feature type="domain" description="Transposase IS801/IS1294" evidence="1">
    <location>
        <begin position="4"/>
        <end position="38"/>
    </location>
</feature>
<sequence>QYVEETLPAIDFIKRLIRHIPEKHFKMIRYGGLYARHRKIDSKLHRVIFKEKHRIYRSFTQWRTAIFLSFGYDPLYCPECNHKMELLELYHNHKRVPLEEMYEKAMSKSRGKRSSA</sequence>
<comment type="caution">
    <text evidence="2">The sequence shown here is derived from an EMBL/GenBank/DDBJ whole genome shotgun (WGS) entry which is preliminary data.</text>
</comment>
<accession>A0A9D1VYI3</accession>
<reference evidence="2" key="2">
    <citation type="submission" date="2021-04" db="EMBL/GenBank/DDBJ databases">
        <authorList>
            <person name="Gilroy R."/>
        </authorList>
    </citation>
    <scope>NUCLEOTIDE SEQUENCE</scope>
    <source>
        <strain evidence="2">ChiSjej5B23-15282</strain>
    </source>
</reference>
<dbReference type="AlphaFoldDB" id="A0A9D1VYI3"/>
<dbReference type="Pfam" id="PF04986">
    <property type="entry name" value="Y2_Tnp"/>
    <property type="match status" value="1"/>
</dbReference>
<dbReference type="Proteomes" id="UP000824243">
    <property type="component" value="Unassembled WGS sequence"/>
</dbReference>
<name>A0A9D1VYI3_9FIRM</name>
<proteinExistence type="predicted"/>
<protein>
    <submittedName>
        <fullName evidence="2">Transposase</fullName>
    </submittedName>
</protein>
<evidence type="ECO:0000313" key="3">
    <source>
        <dbReference type="Proteomes" id="UP000824243"/>
    </source>
</evidence>
<reference evidence="2" key="1">
    <citation type="journal article" date="2021" name="PeerJ">
        <title>Extensive microbial diversity within the chicken gut microbiome revealed by metagenomics and culture.</title>
        <authorList>
            <person name="Gilroy R."/>
            <person name="Ravi A."/>
            <person name="Getino M."/>
            <person name="Pursley I."/>
            <person name="Horton D.L."/>
            <person name="Alikhan N.F."/>
            <person name="Baker D."/>
            <person name="Gharbi K."/>
            <person name="Hall N."/>
            <person name="Watson M."/>
            <person name="Adriaenssens E.M."/>
            <person name="Foster-Nyarko E."/>
            <person name="Jarju S."/>
            <person name="Secka A."/>
            <person name="Antonio M."/>
            <person name="Oren A."/>
            <person name="Chaudhuri R.R."/>
            <person name="La Ragione R."/>
            <person name="Hildebrand F."/>
            <person name="Pallen M.J."/>
        </authorList>
    </citation>
    <scope>NUCLEOTIDE SEQUENCE</scope>
    <source>
        <strain evidence="2">ChiSjej5B23-15282</strain>
    </source>
</reference>
<gene>
    <name evidence="2" type="ORF">H9981_10010</name>
</gene>
<organism evidence="2 3">
    <name type="scientific">Candidatus Mediterraneibacter caccavium</name>
    <dbReference type="NCBI Taxonomy" id="2838661"/>
    <lineage>
        <taxon>Bacteria</taxon>
        <taxon>Bacillati</taxon>
        <taxon>Bacillota</taxon>
        <taxon>Clostridia</taxon>
        <taxon>Lachnospirales</taxon>
        <taxon>Lachnospiraceae</taxon>
        <taxon>Mediterraneibacter</taxon>
    </lineage>
</organism>
<evidence type="ECO:0000313" key="2">
    <source>
        <dbReference type="EMBL" id="HIX49325.1"/>
    </source>
</evidence>
<dbReference type="EMBL" id="DXFA01000170">
    <property type="protein sequence ID" value="HIX49325.1"/>
    <property type="molecule type" value="Genomic_DNA"/>
</dbReference>
<dbReference type="InterPro" id="IPR007069">
    <property type="entry name" value="Transposase_32"/>
</dbReference>